<feature type="binding site" evidence="6">
    <location>
        <position position="232"/>
    </location>
    <ligand>
        <name>FMN</name>
        <dbReference type="ChEBI" id="CHEBI:58210"/>
    </ligand>
</feature>
<dbReference type="PANTHER" id="PTHR30011:SF16">
    <property type="entry name" value="C2H2 FINGER DOMAIN TRANSCRIPTION FACTOR (EUROFUNG)-RELATED"/>
    <property type="match status" value="1"/>
</dbReference>
<dbReference type="GO" id="GO:0016705">
    <property type="term" value="F:oxidoreductase activity, acting on paired donors, with incorporation or reduction of molecular oxygen"/>
    <property type="evidence" value="ECO:0007669"/>
    <property type="project" value="InterPro"/>
</dbReference>
<gene>
    <name evidence="8" type="ORF">C4F51_11600</name>
</gene>
<feature type="binding site" evidence="6">
    <location>
        <position position="233"/>
    </location>
    <ligand>
        <name>FMN</name>
        <dbReference type="ChEBI" id="CHEBI:58210"/>
    </ligand>
</feature>
<dbReference type="PIRSF" id="PIRSF000337">
    <property type="entry name" value="NTA_MOA"/>
    <property type="match status" value="1"/>
</dbReference>
<comment type="caution">
    <text evidence="8">The sequence shown here is derived from an EMBL/GenBank/DDBJ whole genome shotgun (WGS) entry which is preliminary data.</text>
</comment>
<keyword evidence="2 6" id="KW-0288">FMN</keyword>
<dbReference type="CDD" id="cd01095">
    <property type="entry name" value="Nitrilotriacetate_monoxgenase"/>
    <property type="match status" value="1"/>
</dbReference>
<keyword evidence="4 8" id="KW-0503">Monooxygenase</keyword>
<evidence type="ECO:0000256" key="2">
    <source>
        <dbReference type="ARBA" id="ARBA00022643"/>
    </source>
</evidence>
<reference evidence="8" key="1">
    <citation type="submission" date="2018-07" db="EMBL/GenBank/DDBJ databases">
        <title>Genome assembly of strain Ka43.</title>
        <authorList>
            <person name="Kukolya J."/>
            <person name="Nagy I."/>
            <person name="Horvath B."/>
            <person name="Toth A."/>
        </authorList>
    </citation>
    <scope>NUCLEOTIDE SEQUENCE</scope>
    <source>
        <strain evidence="8">KB43</strain>
    </source>
</reference>
<sequence length="451" mass="49372">MTSSIDSPTEKTATRKIKLGAFLIPTGHHVGAWRHPDVPADSGLNFSHYKQLAQTAERALFDAVFVADNVAVTLGKGADKVARADYFEPLTLMAALSAVTEHIGLVCTQTTSFNEPYHIARKFASLDYLSGGRAGWNLVTSDAAAEATNFGRAEHFAHAERYERAEEFFEVVSGLWDSWDDDAFVRNKASGQYYDPQKLHVLNHTGKHFSVSGPLNVARPVQGRPVTVQAGSSEAGRALAARTADVVFTAHPALAPAQDFYRDIKNRAAQFGRDPDSVKIMPGIYVVVGKTAEDARQKFEQLQQLIEPEAGLALLGRMIGNFDLSGYPLDEPLPQLPLTETGQRSRQALLTSLAKDGNLTLRQLYTRIAGGRGHNVVIGTAETVADVMQEWFEQGAADGFNVLSPMLPSGLTDFADLVVPELQKRGLFRTEYEGSTLRDNLGLNRPESRYR</sequence>
<comment type="similarity">
    <text evidence="5">Belongs to the NtaA/SnaA/DszA monooxygenase family.</text>
</comment>
<dbReference type="AlphaFoldDB" id="A0A928V859"/>
<feature type="domain" description="Luciferase-like" evidence="7">
    <location>
        <begin position="34"/>
        <end position="396"/>
    </location>
</feature>
<dbReference type="RefSeq" id="WP_193909918.1">
    <property type="nucleotide sequence ID" value="NZ_PRDL01000001.1"/>
</dbReference>
<evidence type="ECO:0000313" key="9">
    <source>
        <dbReference type="Proteomes" id="UP000652567"/>
    </source>
</evidence>
<organism evidence="8 9">
    <name type="scientific">Cellvibrio polysaccharolyticus</name>
    <dbReference type="NCBI Taxonomy" id="2082724"/>
    <lineage>
        <taxon>Bacteria</taxon>
        <taxon>Pseudomonadati</taxon>
        <taxon>Pseudomonadota</taxon>
        <taxon>Gammaproteobacteria</taxon>
        <taxon>Cellvibrionales</taxon>
        <taxon>Cellvibrionaceae</taxon>
        <taxon>Cellvibrio</taxon>
    </lineage>
</organism>
<protein>
    <submittedName>
        <fullName evidence="8">FMN-dependent monooxygenase</fullName>
    </submittedName>
</protein>
<proteinExistence type="inferred from homology"/>
<feature type="binding site" evidence="6">
    <location>
        <position position="158"/>
    </location>
    <ligand>
        <name>FMN</name>
        <dbReference type="ChEBI" id="CHEBI:58210"/>
    </ligand>
</feature>
<evidence type="ECO:0000259" key="7">
    <source>
        <dbReference type="Pfam" id="PF00296"/>
    </source>
</evidence>
<dbReference type="InterPro" id="IPR051260">
    <property type="entry name" value="Diverse_substr_monoxygenases"/>
</dbReference>
<evidence type="ECO:0000256" key="3">
    <source>
        <dbReference type="ARBA" id="ARBA00023002"/>
    </source>
</evidence>
<accession>A0A928V859</accession>
<dbReference type="InterPro" id="IPR011251">
    <property type="entry name" value="Luciferase-like_dom"/>
</dbReference>
<dbReference type="Gene3D" id="3.20.20.30">
    <property type="entry name" value="Luciferase-like domain"/>
    <property type="match status" value="1"/>
</dbReference>
<dbReference type="InterPro" id="IPR016215">
    <property type="entry name" value="NTA_MOA"/>
</dbReference>
<evidence type="ECO:0000256" key="4">
    <source>
        <dbReference type="ARBA" id="ARBA00023033"/>
    </source>
</evidence>
<dbReference type="InterPro" id="IPR036661">
    <property type="entry name" value="Luciferase-like_sf"/>
</dbReference>
<dbReference type="PANTHER" id="PTHR30011">
    <property type="entry name" value="ALKANESULFONATE MONOOXYGENASE-RELATED"/>
    <property type="match status" value="1"/>
</dbReference>
<dbReference type="EMBL" id="PRDL01000001">
    <property type="protein sequence ID" value="MBE8717829.1"/>
    <property type="molecule type" value="Genomic_DNA"/>
</dbReference>
<feature type="binding site" evidence="6">
    <location>
        <position position="108"/>
    </location>
    <ligand>
        <name>FMN</name>
        <dbReference type="ChEBI" id="CHEBI:58210"/>
    </ligand>
</feature>
<dbReference type="GO" id="GO:0004497">
    <property type="term" value="F:monooxygenase activity"/>
    <property type="evidence" value="ECO:0007669"/>
    <property type="project" value="UniProtKB-KW"/>
</dbReference>
<name>A0A928V859_9GAMM</name>
<feature type="binding site" evidence="6">
    <location>
        <position position="162"/>
    </location>
    <ligand>
        <name>FMN</name>
        <dbReference type="ChEBI" id="CHEBI:58210"/>
    </ligand>
</feature>
<dbReference type="SUPFAM" id="SSF51679">
    <property type="entry name" value="Bacterial luciferase-like"/>
    <property type="match status" value="1"/>
</dbReference>
<evidence type="ECO:0000256" key="1">
    <source>
        <dbReference type="ARBA" id="ARBA00022630"/>
    </source>
</evidence>
<keyword evidence="9" id="KW-1185">Reference proteome</keyword>
<keyword evidence="3" id="KW-0560">Oxidoreductase</keyword>
<dbReference type="NCBIfam" id="TIGR03860">
    <property type="entry name" value="FMN_nitrolo"/>
    <property type="match status" value="1"/>
</dbReference>
<evidence type="ECO:0000256" key="5">
    <source>
        <dbReference type="ARBA" id="ARBA00033748"/>
    </source>
</evidence>
<feature type="binding site" evidence="6">
    <location>
        <position position="68"/>
    </location>
    <ligand>
        <name>FMN</name>
        <dbReference type="ChEBI" id="CHEBI:58210"/>
    </ligand>
</feature>
<dbReference type="Proteomes" id="UP000652567">
    <property type="component" value="Unassembled WGS sequence"/>
</dbReference>
<evidence type="ECO:0000256" key="6">
    <source>
        <dbReference type="PIRSR" id="PIRSR000337-1"/>
    </source>
</evidence>
<dbReference type="Pfam" id="PF00296">
    <property type="entry name" value="Bac_luciferase"/>
    <property type="match status" value="1"/>
</dbReference>
<evidence type="ECO:0000313" key="8">
    <source>
        <dbReference type="EMBL" id="MBE8717829.1"/>
    </source>
</evidence>
<keyword evidence="1 6" id="KW-0285">Flavoprotein</keyword>